<accession>A0ACB8TP91</accession>
<name>A0ACB8TP91_9APHY</name>
<evidence type="ECO:0000313" key="1">
    <source>
        <dbReference type="EMBL" id="KAI0083878.1"/>
    </source>
</evidence>
<proteinExistence type="predicted"/>
<gene>
    <name evidence="1" type="ORF">BDY19DRAFT_910263</name>
</gene>
<sequence>MSPVTEEPAKAPRKTETSKEVKETTPKKTSKSAAEKETKKTTAKEKAKPKKVKKVKKVAAKPKIDIKGHKPPKAAPSSWILFAKARKAELGTTFHSITEANQFMREASAVWKTLPEEEKQKFNDQAKVLMADYIIRRKEYLATTPPAIIKEINKRSVQKGGRAMKLPSRKPASAYLRFLAEYSPEFKKIWQGEPKDFVRNLAPASAERWRLLSDAEKAPYFEAWRKDTEKYFADKAAAADAAAAAL</sequence>
<reference evidence="1" key="1">
    <citation type="journal article" date="2021" name="Environ. Microbiol.">
        <title>Gene family expansions and transcriptome signatures uncover fungal adaptations to wood decay.</title>
        <authorList>
            <person name="Hage H."/>
            <person name="Miyauchi S."/>
            <person name="Viragh M."/>
            <person name="Drula E."/>
            <person name="Min B."/>
            <person name="Chaduli D."/>
            <person name="Navarro D."/>
            <person name="Favel A."/>
            <person name="Norest M."/>
            <person name="Lesage-Meessen L."/>
            <person name="Balint B."/>
            <person name="Merenyi Z."/>
            <person name="de Eugenio L."/>
            <person name="Morin E."/>
            <person name="Martinez A.T."/>
            <person name="Baldrian P."/>
            <person name="Stursova M."/>
            <person name="Martinez M.J."/>
            <person name="Novotny C."/>
            <person name="Magnuson J.K."/>
            <person name="Spatafora J.W."/>
            <person name="Maurice S."/>
            <person name="Pangilinan J."/>
            <person name="Andreopoulos W."/>
            <person name="LaButti K."/>
            <person name="Hundley H."/>
            <person name="Na H."/>
            <person name="Kuo A."/>
            <person name="Barry K."/>
            <person name="Lipzen A."/>
            <person name="Henrissat B."/>
            <person name="Riley R."/>
            <person name="Ahrendt S."/>
            <person name="Nagy L.G."/>
            <person name="Grigoriev I.V."/>
            <person name="Martin F."/>
            <person name="Rosso M.N."/>
        </authorList>
    </citation>
    <scope>NUCLEOTIDE SEQUENCE</scope>
    <source>
        <strain evidence="1">CBS 384.51</strain>
    </source>
</reference>
<keyword evidence="2" id="KW-1185">Reference proteome</keyword>
<comment type="caution">
    <text evidence="1">The sequence shown here is derived from an EMBL/GenBank/DDBJ whole genome shotgun (WGS) entry which is preliminary data.</text>
</comment>
<protein>
    <submittedName>
        <fullName evidence="1">Uncharacterized protein</fullName>
    </submittedName>
</protein>
<organism evidence="1 2">
    <name type="scientific">Irpex rosettiformis</name>
    <dbReference type="NCBI Taxonomy" id="378272"/>
    <lineage>
        <taxon>Eukaryota</taxon>
        <taxon>Fungi</taxon>
        <taxon>Dikarya</taxon>
        <taxon>Basidiomycota</taxon>
        <taxon>Agaricomycotina</taxon>
        <taxon>Agaricomycetes</taxon>
        <taxon>Polyporales</taxon>
        <taxon>Irpicaceae</taxon>
        <taxon>Irpex</taxon>
    </lineage>
</organism>
<evidence type="ECO:0000313" key="2">
    <source>
        <dbReference type="Proteomes" id="UP001055072"/>
    </source>
</evidence>
<dbReference type="EMBL" id="MU274951">
    <property type="protein sequence ID" value="KAI0083878.1"/>
    <property type="molecule type" value="Genomic_DNA"/>
</dbReference>
<dbReference type="Proteomes" id="UP001055072">
    <property type="component" value="Unassembled WGS sequence"/>
</dbReference>